<dbReference type="EMBL" id="CAJVPQ010014925">
    <property type="protein sequence ID" value="CAG8741065.1"/>
    <property type="molecule type" value="Genomic_DNA"/>
</dbReference>
<dbReference type="AlphaFoldDB" id="A0A9N9IKH4"/>
<gene>
    <name evidence="1" type="ORF">FCALED_LOCUS15622</name>
</gene>
<dbReference type="Proteomes" id="UP000789570">
    <property type="component" value="Unassembled WGS sequence"/>
</dbReference>
<comment type="caution">
    <text evidence="1">The sequence shown here is derived from an EMBL/GenBank/DDBJ whole genome shotgun (WGS) entry which is preliminary data.</text>
</comment>
<evidence type="ECO:0000313" key="2">
    <source>
        <dbReference type="Proteomes" id="UP000789570"/>
    </source>
</evidence>
<proteinExistence type="predicted"/>
<name>A0A9N9IKH4_9GLOM</name>
<accession>A0A9N9IKH4</accession>
<sequence>HQIDNNYDSSIQTTNSIQKARAKGLSRLTDDFGDDNWGIKICQNADFGMSKIAEIAEIIKIVRN</sequence>
<organism evidence="1 2">
    <name type="scientific">Funneliformis caledonium</name>
    <dbReference type="NCBI Taxonomy" id="1117310"/>
    <lineage>
        <taxon>Eukaryota</taxon>
        <taxon>Fungi</taxon>
        <taxon>Fungi incertae sedis</taxon>
        <taxon>Mucoromycota</taxon>
        <taxon>Glomeromycotina</taxon>
        <taxon>Glomeromycetes</taxon>
        <taxon>Glomerales</taxon>
        <taxon>Glomeraceae</taxon>
        <taxon>Funneliformis</taxon>
    </lineage>
</organism>
<keyword evidence="2" id="KW-1185">Reference proteome</keyword>
<evidence type="ECO:0000313" key="1">
    <source>
        <dbReference type="EMBL" id="CAG8741065.1"/>
    </source>
</evidence>
<feature type="non-terminal residue" evidence="1">
    <location>
        <position position="1"/>
    </location>
</feature>
<reference evidence="1" key="1">
    <citation type="submission" date="2021-06" db="EMBL/GenBank/DDBJ databases">
        <authorList>
            <person name="Kallberg Y."/>
            <person name="Tangrot J."/>
            <person name="Rosling A."/>
        </authorList>
    </citation>
    <scope>NUCLEOTIDE SEQUENCE</scope>
    <source>
        <strain evidence="1">UK204</strain>
    </source>
</reference>
<protein>
    <submittedName>
        <fullName evidence="1">4024_t:CDS:1</fullName>
    </submittedName>
</protein>